<feature type="region of interest" description="Disordered" evidence="1">
    <location>
        <begin position="474"/>
        <end position="497"/>
    </location>
</feature>
<keyword evidence="3" id="KW-1185">Reference proteome</keyword>
<accession>A0A9P5Q5K4</accession>
<organism evidence="2 3">
    <name type="scientific">Rhodocollybia butyracea</name>
    <dbReference type="NCBI Taxonomy" id="206335"/>
    <lineage>
        <taxon>Eukaryota</taxon>
        <taxon>Fungi</taxon>
        <taxon>Dikarya</taxon>
        <taxon>Basidiomycota</taxon>
        <taxon>Agaricomycotina</taxon>
        <taxon>Agaricomycetes</taxon>
        <taxon>Agaricomycetidae</taxon>
        <taxon>Agaricales</taxon>
        <taxon>Marasmiineae</taxon>
        <taxon>Omphalotaceae</taxon>
        <taxon>Rhodocollybia</taxon>
    </lineage>
</organism>
<dbReference type="AlphaFoldDB" id="A0A9P5Q5K4"/>
<proteinExistence type="predicted"/>
<evidence type="ECO:0008006" key="4">
    <source>
        <dbReference type="Google" id="ProtNLM"/>
    </source>
</evidence>
<comment type="caution">
    <text evidence="2">The sequence shown here is derived from an EMBL/GenBank/DDBJ whole genome shotgun (WGS) entry which is preliminary data.</text>
</comment>
<dbReference type="OrthoDB" id="10256774at2759"/>
<dbReference type="SUPFAM" id="SSF56399">
    <property type="entry name" value="ADP-ribosylation"/>
    <property type="match status" value="1"/>
</dbReference>
<reference evidence="2" key="1">
    <citation type="submission" date="2020-11" db="EMBL/GenBank/DDBJ databases">
        <authorList>
            <consortium name="DOE Joint Genome Institute"/>
            <person name="Ahrendt S."/>
            <person name="Riley R."/>
            <person name="Andreopoulos W."/>
            <person name="Labutti K."/>
            <person name="Pangilinan J."/>
            <person name="Ruiz-Duenas F.J."/>
            <person name="Barrasa J.M."/>
            <person name="Sanchez-Garcia M."/>
            <person name="Camarero S."/>
            <person name="Miyauchi S."/>
            <person name="Serrano A."/>
            <person name="Linde D."/>
            <person name="Babiker R."/>
            <person name="Drula E."/>
            <person name="Ayuso-Fernandez I."/>
            <person name="Pacheco R."/>
            <person name="Padilla G."/>
            <person name="Ferreira P."/>
            <person name="Barriuso J."/>
            <person name="Kellner H."/>
            <person name="Castanera R."/>
            <person name="Alfaro M."/>
            <person name="Ramirez L."/>
            <person name="Pisabarro A.G."/>
            <person name="Kuo A."/>
            <person name="Tritt A."/>
            <person name="Lipzen A."/>
            <person name="He G."/>
            <person name="Yan M."/>
            <person name="Ng V."/>
            <person name="Cullen D."/>
            <person name="Martin F."/>
            <person name="Rosso M.-N."/>
            <person name="Henrissat B."/>
            <person name="Hibbett D."/>
            <person name="Martinez A.T."/>
            <person name="Grigoriev I.V."/>
        </authorList>
    </citation>
    <scope>NUCLEOTIDE SEQUENCE</scope>
    <source>
        <strain evidence="2">AH 40177</strain>
    </source>
</reference>
<name>A0A9P5Q5K4_9AGAR</name>
<gene>
    <name evidence="2" type="ORF">BDP27DRAFT_14571</name>
</gene>
<dbReference type="Proteomes" id="UP000772434">
    <property type="component" value="Unassembled WGS sequence"/>
</dbReference>
<dbReference type="EMBL" id="JADNRY010000001">
    <property type="protein sequence ID" value="KAF9078516.1"/>
    <property type="molecule type" value="Genomic_DNA"/>
</dbReference>
<feature type="compositionally biased region" description="Basic and acidic residues" evidence="1">
    <location>
        <begin position="474"/>
        <end position="490"/>
    </location>
</feature>
<evidence type="ECO:0000313" key="2">
    <source>
        <dbReference type="EMBL" id="KAF9078516.1"/>
    </source>
</evidence>
<evidence type="ECO:0000256" key="1">
    <source>
        <dbReference type="SAM" id="MobiDB-lite"/>
    </source>
</evidence>
<protein>
    <recommendedName>
        <fullName evidence="4">PARP catalytic domain-containing protein</fullName>
    </recommendedName>
</protein>
<evidence type="ECO:0000313" key="3">
    <source>
        <dbReference type="Proteomes" id="UP000772434"/>
    </source>
</evidence>
<sequence length="497" mass="56761">MAISDLFETHHFNYEEDSSPLESDDEDELSFTPIPDHSILALRLIRDHLPDEVTHWEGTIYSGFRFQYQLLDLHIESGGYSCRLSPRFTVYRKGLGQELCLDLETELKRIEKEDVEAQRFNRRPLDSFHFATLVLRMVEAASAHVIISEAQNIQLGHHYDLDSVPNTAQDYLGVTPRQICNDILPGYRVVHVESIIRRDLARKFTEFQDQLRSKLIHRPLNELLRFVPPENRPRGGGSLKSDPKHVAYIQELIDYIVTPKLTFHGTQPELVPSIVQYGFLKPGSVHPATGVPLPVRCGSTYGRGIYSSPSSAFSLAYSGSQGLATKPGGIPGLKLLVCATIMGRHVNMYRNDNWREQSKPYPESDSHIANDGQEYIVFNNAQILPCYVVHLNWANSSEADDFVSRKLGRSSSKRPWLGTEVSCPGDLQRLKKERLAQDIADVDDDEEEYGEYQADRLDDVKDVDIWSFRLEGETEKDEYSYERKARRERMGSQWLSD</sequence>
<dbReference type="Gene3D" id="3.90.228.10">
    <property type="match status" value="1"/>
</dbReference>